<reference evidence="1 2" key="1">
    <citation type="submission" date="2020-10" db="EMBL/GenBank/DDBJ databases">
        <title>Pygocentrus nattereri (red-bellied piranha) genome, fPygNat1, primary haplotype.</title>
        <authorList>
            <person name="Myers G."/>
            <person name="Meyer A."/>
            <person name="Karagic N."/>
            <person name="Pippel M."/>
            <person name="Winkler S."/>
            <person name="Tracey A."/>
            <person name="Wood J."/>
            <person name="Formenti G."/>
            <person name="Howe K."/>
            <person name="Fedrigo O."/>
            <person name="Jarvis E.D."/>
        </authorList>
    </citation>
    <scope>NUCLEOTIDE SEQUENCE [LARGE SCALE GENOMIC DNA]</scope>
</reference>
<dbReference type="Ensembl" id="ENSPNAT00000059222.1">
    <property type="protein sequence ID" value="ENSPNAP00000050709.1"/>
    <property type="gene ID" value="ENSPNAG00000035731.1"/>
</dbReference>
<reference evidence="1" key="3">
    <citation type="submission" date="2025-09" db="UniProtKB">
        <authorList>
            <consortium name="Ensembl"/>
        </authorList>
    </citation>
    <scope>IDENTIFICATION</scope>
</reference>
<evidence type="ECO:0000313" key="1">
    <source>
        <dbReference type="Ensembl" id="ENSPNAP00000050709.1"/>
    </source>
</evidence>
<accession>A0AAR2JKI3</accession>
<dbReference type="GeneTree" id="ENSGT01150000287188"/>
<dbReference type="InterPro" id="IPR040958">
    <property type="entry name" value="SNAD1"/>
</dbReference>
<dbReference type="Pfam" id="PF18744">
    <property type="entry name" value="SNAD1"/>
    <property type="match status" value="1"/>
</dbReference>
<dbReference type="AlphaFoldDB" id="A0AAR2JKI3"/>
<dbReference type="Proteomes" id="UP001501920">
    <property type="component" value="Chromosome 17"/>
</dbReference>
<sequence>SYYGAGENQFAVAINVPAEKCSAGVTPDQNFLPDDGARKVIDAMDGTAKVYKGQRLIGAKPKPISNNPNINYHSEYLLLIQSNPPATSPDDPLMMQLLNTNPDGCVVFYTYNSPCVKTCSTPNKRYSIIPALDMFTDHKGPKAFVFGQVWKHDVNKAQWETNMRAVNGKVPLYRCNNAGCTLCVDNNDKINTQYCLNLTRFITWYVGSAFSWCRR</sequence>
<name>A0AAR2JKI3_PYGNA</name>
<proteinExistence type="predicted"/>
<organism evidence="1 2">
    <name type="scientific">Pygocentrus nattereri</name>
    <name type="common">Red-bellied piranha</name>
    <dbReference type="NCBI Taxonomy" id="42514"/>
    <lineage>
        <taxon>Eukaryota</taxon>
        <taxon>Metazoa</taxon>
        <taxon>Chordata</taxon>
        <taxon>Craniata</taxon>
        <taxon>Vertebrata</taxon>
        <taxon>Euteleostomi</taxon>
        <taxon>Actinopterygii</taxon>
        <taxon>Neopterygii</taxon>
        <taxon>Teleostei</taxon>
        <taxon>Ostariophysi</taxon>
        <taxon>Characiformes</taxon>
        <taxon>Characoidei</taxon>
        <taxon>Pygocentrus</taxon>
    </lineage>
</organism>
<evidence type="ECO:0000313" key="2">
    <source>
        <dbReference type="Proteomes" id="UP001501920"/>
    </source>
</evidence>
<keyword evidence="2" id="KW-1185">Reference proteome</keyword>
<protein>
    <submittedName>
        <fullName evidence="1">Uncharacterized protein</fullName>
    </submittedName>
</protein>
<reference evidence="1" key="2">
    <citation type="submission" date="2025-08" db="UniProtKB">
        <authorList>
            <consortium name="Ensembl"/>
        </authorList>
    </citation>
    <scope>IDENTIFICATION</scope>
</reference>